<evidence type="ECO:0000313" key="2">
    <source>
        <dbReference type="EMBL" id="MCX2743667.1"/>
    </source>
</evidence>
<keyword evidence="1" id="KW-1133">Transmembrane helix</keyword>
<comment type="caution">
    <text evidence="2">The sequence shown here is derived from an EMBL/GenBank/DDBJ whole genome shotgun (WGS) entry which is preliminary data.</text>
</comment>
<feature type="transmembrane region" description="Helical" evidence="1">
    <location>
        <begin position="7"/>
        <end position="24"/>
    </location>
</feature>
<name>A0ABT3RQ04_9BACT</name>
<feature type="transmembrane region" description="Helical" evidence="1">
    <location>
        <begin position="36"/>
        <end position="58"/>
    </location>
</feature>
<keyword evidence="3" id="KW-1185">Reference proteome</keyword>
<reference evidence="2 3" key="1">
    <citation type="submission" date="2022-11" db="EMBL/GenBank/DDBJ databases">
        <title>The characterization of three novel Bacteroidetes species and genomic analysis of their roles in tidal elemental geochemical cycles.</title>
        <authorList>
            <person name="Ma K."/>
        </authorList>
    </citation>
    <scope>NUCLEOTIDE SEQUENCE [LARGE SCALE GENOMIC DNA]</scope>
    <source>
        <strain evidence="2 3">M17</strain>
    </source>
</reference>
<sequence>MKALIKLAFLLGAVAILYFGNNLIKKIYLNNDIIDVVGLPMFILLVIIPLYIIFGYIIQSINQHFNSFKWGIVLIILYLIISIGLGYKDHLSLKAVIEQGYLSDDFLKTSVKDKIVNRASVSLGLITGLYFPFKYRKLKSLFA</sequence>
<proteinExistence type="predicted"/>
<keyword evidence="1" id="KW-0812">Transmembrane</keyword>
<gene>
    <name evidence="2" type="ORF">OO013_07315</name>
</gene>
<evidence type="ECO:0000313" key="3">
    <source>
        <dbReference type="Proteomes" id="UP001209885"/>
    </source>
</evidence>
<accession>A0ABT3RQ04</accession>
<keyword evidence="1" id="KW-0472">Membrane</keyword>
<organism evidence="2 3">
    <name type="scientific">Mangrovivirga halotolerans</name>
    <dbReference type="NCBI Taxonomy" id="2993936"/>
    <lineage>
        <taxon>Bacteria</taxon>
        <taxon>Pseudomonadati</taxon>
        <taxon>Bacteroidota</taxon>
        <taxon>Cytophagia</taxon>
        <taxon>Cytophagales</taxon>
        <taxon>Mangrovivirgaceae</taxon>
        <taxon>Mangrovivirga</taxon>
    </lineage>
</organism>
<feature type="transmembrane region" description="Helical" evidence="1">
    <location>
        <begin position="70"/>
        <end position="87"/>
    </location>
</feature>
<evidence type="ECO:0000256" key="1">
    <source>
        <dbReference type="SAM" id="Phobius"/>
    </source>
</evidence>
<protein>
    <submittedName>
        <fullName evidence="2">Uncharacterized protein</fullName>
    </submittedName>
</protein>
<dbReference type="RefSeq" id="WP_266056069.1">
    <property type="nucleotide sequence ID" value="NZ_JAPFQN010000004.1"/>
</dbReference>
<dbReference type="Proteomes" id="UP001209885">
    <property type="component" value="Unassembled WGS sequence"/>
</dbReference>
<feature type="transmembrane region" description="Helical" evidence="1">
    <location>
        <begin position="115"/>
        <end position="133"/>
    </location>
</feature>
<dbReference type="EMBL" id="JAPFQN010000004">
    <property type="protein sequence ID" value="MCX2743667.1"/>
    <property type="molecule type" value="Genomic_DNA"/>
</dbReference>